<keyword evidence="1" id="KW-0805">Transcription regulation</keyword>
<name>A0ABQ1VG40_9RHOB</name>
<dbReference type="InterPro" id="IPR013325">
    <property type="entry name" value="RNA_pol_sigma_r2"/>
</dbReference>
<keyword evidence="4" id="KW-0472">Membrane</keyword>
<dbReference type="PANTHER" id="PTHR43133:SF62">
    <property type="entry name" value="RNA POLYMERASE SIGMA FACTOR SIGZ"/>
    <property type="match status" value="1"/>
</dbReference>
<organism evidence="6 7">
    <name type="scientific">Paracoccus acridae</name>
    <dbReference type="NCBI Taxonomy" id="1795310"/>
    <lineage>
        <taxon>Bacteria</taxon>
        <taxon>Pseudomonadati</taxon>
        <taxon>Pseudomonadota</taxon>
        <taxon>Alphaproteobacteria</taxon>
        <taxon>Rhodobacterales</taxon>
        <taxon>Paracoccaceae</taxon>
        <taxon>Paracoccus</taxon>
    </lineage>
</organism>
<sequence length="250" mass="27618">MQHDRQPLLADLIARVAKADRRAFDELYEATSARLNALCLSILKDRREAEEVLEQAYIGIWKDAARFADSGLSPMAWLVTQARDRAVDRLRGLPAPVQAGAGNRLAGDGLELVRIAYLEGLDYPGLGQRLGMSADEARHALHEGLERLAGHTADEGESFATAEQALALRGGEPQDKAQLADWQERLARFAGDLTPVMAPARARQRIRESLGHGLAPLSFDPLERTPWWRGPFGIIAILVAVALAWYLWLR</sequence>
<feature type="transmembrane region" description="Helical" evidence="4">
    <location>
        <begin position="227"/>
        <end position="249"/>
    </location>
</feature>
<dbReference type="InterPro" id="IPR039425">
    <property type="entry name" value="RNA_pol_sigma-70-like"/>
</dbReference>
<dbReference type="EMBL" id="BMIV01000004">
    <property type="protein sequence ID" value="GGF64078.1"/>
    <property type="molecule type" value="Genomic_DNA"/>
</dbReference>
<evidence type="ECO:0000313" key="7">
    <source>
        <dbReference type="Proteomes" id="UP000640509"/>
    </source>
</evidence>
<evidence type="ECO:0000256" key="1">
    <source>
        <dbReference type="ARBA" id="ARBA00023015"/>
    </source>
</evidence>
<dbReference type="Gene3D" id="1.10.1740.10">
    <property type="match status" value="1"/>
</dbReference>
<gene>
    <name evidence="6" type="ORF">GCM10011402_15290</name>
</gene>
<keyword evidence="4" id="KW-1133">Transmembrane helix</keyword>
<dbReference type="InterPro" id="IPR007627">
    <property type="entry name" value="RNA_pol_sigma70_r2"/>
</dbReference>
<accession>A0ABQ1VG40</accession>
<keyword evidence="4" id="KW-0812">Transmembrane</keyword>
<evidence type="ECO:0000313" key="6">
    <source>
        <dbReference type="EMBL" id="GGF64078.1"/>
    </source>
</evidence>
<keyword evidence="7" id="KW-1185">Reference proteome</keyword>
<comment type="caution">
    <text evidence="6">The sequence shown here is derived from an EMBL/GenBank/DDBJ whole genome shotgun (WGS) entry which is preliminary data.</text>
</comment>
<protein>
    <recommendedName>
        <fullName evidence="5">RNA polymerase sigma-70 region 2 domain-containing protein</fullName>
    </recommendedName>
</protein>
<evidence type="ECO:0000256" key="4">
    <source>
        <dbReference type="SAM" id="Phobius"/>
    </source>
</evidence>
<dbReference type="RefSeq" id="WP_229665096.1">
    <property type="nucleotide sequence ID" value="NZ_BMIV01000004.1"/>
</dbReference>
<evidence type="ECO:0000256" key="3">
    <source>
        <dbReference type="ARBA" id="ARBA00023163"/>
    </source>
</evidence>
<dbReference type="Proteomes" id="UP000640509">
    <property type="component" value="Unassembled WGS sequence"/>
</dbReference>
<evidence type="ECO:0000259" key="5">
    <source>
        <dbReference type="Pfam" id="PF04542"/>
    </source>
</evidence>
<proteinExistence type="predicted"/>
<dbReference type="Pfam" id="PF04542">
    <property type="entry name" value="Sigma70_r2"/>
    <property type="match status" value="1"/>
</dbReference>
<dbReference type="SUPFAM" id="SSF88946">
    <property type="entry name" value="Sigma2 domain of RNA polymerase sigma factors"/>
    <property type="match status" value="1"/>
</dbReference>
<dbReference type="PANTHER" id="PTHR43133">
    <property type="entry name" value="RNA POLYMERASE ECF-TYPE SIGMA FACTO"/>
    <property type="match status" value="1"/>
</dbReference>
<keyword evidence="3" id="KW-0804">Transcription</keyword>
<feature type="domain" description="RNA polymerase sigma-70 region 2" evidence="5">
    <location>
        <begin position="27"/>
        <end position="91"/>
    </location>
</feature>
<keyword evidence="2" id="KW-0731">Sigma factor</keyword>
<reference evidence="7" key="1">
    <citation type="journal article" date="2019" name="Int. J. Syst. Evol. Microbiol.">
        <title>The Global Catalogue of Microorganisms (GCM) 10K type strain sequencing project: providing services to taxonomists for standard genome sequencing and annotation.</title>
        <authorList>
            <consortium name="The Broad Institute Genomics Platform"/>
            <consortium name="The Broad Institute Genome Sequencing Center for Infectious Disease"/>
            <person name="Wu L."/>
            <person name="Ma J."/>
        </authorList>
    </citation>
    <scope>NUCLEOTIDE SEQUENCE [LARGE SCALE GENOMIC DNA]</scope>
    <source>
        <strain evidence="7">CGMCC 1.15419</strain>
    </source>
</reference>
<evidence type="ECO:0000256" key="2">
    <source>
        <dbReference type="ARBA" id="ARBA00023082"/>
    </source>
</evidence>